<comment type="caution">
    <text evidence="1">The sequence shown here is derived from an EMBL/GenBank/DDBJ whole genome shotgun (WGS) entry which is preliminary data.</text>
</comment>
<evidence type="ECO:0000313" key="2">
    <source>
        <dbReference type="Proteomes" id="UP000649328"/>
    </source>
</evidence>
<keyword evidence="2" id="KW-1185">Reference proteome</keyword>
<reference evidence="1" key="1">
    <citation type="submission" date="2020-10" db="EMBL/GenBank/DDBJ databases">
        <title>The Whole-Genome Sequence of Metschnikowia persimmonesis, a Novel Endophytic Yeast Species Isolated from Medicinal Plant Diospyros kaki Thumb.</title>
        <authorList>
            <person name="Rahmat E."/>
            <person name="Kang Y."/>
        </authorList>
    </citation>
    <scope>NUCLEOTIDE SEQUENCE</scope>
    <source>
        <strain evidence="1">KIOM G15050</strain>
    </source>
</reference>
<dbReference type="EMBL" id="JACBPP010000003">
    <property type="protein sequence ID" value="KAF8003358.1"/>
    <property type="molecule type" value="Genomic_DNA"/>
</dbReference>
<organism evidence="1 2">
    <name type="scientific">Metschnikowia pulcherrima</name>
    <dbReference type="NCBI Taxonomy" id="27326"/>
    <lineage>
        <taxon>Eukaryota</taxon>
        <taxon>Fungi</taxon>
        <taxon>Dikarya</taxon>
        <taxon>Ascomycota</taxon>
        <taxon>Saccharomycotina</taxon>
        <taxon>Pichiomycetes</taxon>
        <taxon>Metschnikowiaceae</taxon>
        <taxon>Metschnikowia</taxon>
    </lineage>
</organism>
<proteinExistence type="predicted"/>
<gene>
    <name evidence="1" type="ORF">HF325_002603</name>
</gene>
<name>A0A8H7LD06_9ASCO</name>
<sequence length="75" mass="8579">MFEERGSYSFIRLSDSLVKISNAKVTSLKASQKQKIDQNWRVGRTFLITEAVLYLLKFAISLKAEQPNNDVNLSQ</sequence>
<dbReference type="Proteomes" id="UP000649328">
    <property type="component" value="Unassembled WGS sequence"/>
</dbReference>
<dbReference type="AlphaFoldDB" id="A0A8H7LD06"/>
<protein>
    <submittedName>
        <fullName evidence="1">Uncharacterized protein</fullName>
    </submittedName>
</protein>
<evidence type="ECO:0000313" key="1">
    <source>
        <dbReference type="EMBL" id="KAF8003358.1"/>
    </source>
</evidence>
<accession>A0A8H7LD06</accession>